<dbReference type="Proteomes" id="UP001439008">
    <property type="component" value="Unassembled WGS sequence"/>
</dbReference>
<comment type="caution">
    <text evidence="2">The sequence shown here is derived from an EMBL/GenBank/DDBJ whole genome shotgun (WGS) entry which is preliminary data.</text>
</comment>
<feature type="compositionally biased region" description="Basic and acidic residues" evidence="1">
    <location>
        <begin position="10"/>
        <end position="28"/>
    </location>
</feature>
<evidence type="ECO:0000256" key="1">
    <source>
        <dbReference type="SAM" id="MobiDB-lite"/>
    </source>
</evidence>
<evidence type="ECO:0000313" key="2">
    <source>
        <dbReference type="EMBL" id="MES1921134.1"/>
    </source>
</evidence>
<proteinExistence type="predicted"/>
<keyword evidence="3" id="KW-1185">Reference proteome</keyword>
<dbReference type="EMBL" id="JBDODL010001102">
    <property type="protein sequence ID" value="MES1921134.1"/>
    <property type="molecule type" value="Genomic_DNA"/>
</dbReference>
<protein>
    <submittedName>
        <fullName evidence="2">Uncharacterized protein</fullName>
    </submittedName>
</protein>
<accession>A0ABV2ANV1</accession>
<reference evidence="2 3" key="1">
    <citation type="journal article" date="2024" name="BMC Biol.">
        <title>Comparative genomics of Ascetosporea gives new insight into the evolutionary basis for animal parasitism in Rhizaria.</title>
        <authorList>
            <person name="Hiltunen Thoren M."/>
            <person name="Onut-Brannstrom I."/>
            <person name="Alfjorden A."/>
            <person name="Peckova H."/>
            <person name="Swords F."/>
            <person name="Hooper C."/>
            <person name="Holzer A.S."/>
            <person name="Bass D."/>
            <person name="Burki F."/>
        </authorList>
    </citation>
    <scope>NUCLEOTIDE SEQUENCE [LARGE SCALE GENOMIC DNA]</scope>
    <source>
        <strain evidence="2">20-A016</strain>
    </source>
</reference>
<name>A0ABV2ANV1_9EUKA</name>
<sequence length="297" mass="35220">MDTSYENEDDSVKKQNDITKKEQEFIERHEKQRQQKIMDRIKKEHEQNLNNYLMTTSDEMEHLYIDDCFRFQRITEEEMEKMLKNIDDRNLEAIVHNINLFFFDRRDDLKSGRSFANLFLKGVAFFATTAKFIEVKSEIYEIAKIVVAMNSASSKAGYVEELNRVAAKVASCNLFLSKWTVNFLKNNVHFCDFLCENYGEESNLLFDLYGLTHLIQYEDFQLPQNGRSRRAISYIMENYTAKHRYKDLFDILENISNQSCVNCNDLFTLRNKALILLMYLARSNFIDSSELVKHYCY</sequence>
<feature type="region of interest" description="Disordered" evidence="1">
    <location>
        <begin position="1"/>
        <end position="28"/>
    </location>
</feature>
<gene>
    <name evidence="2" type="ORF">MHBO_002714</name>
</gene>
<evidence type="ECO:0000313" key="3">
    <source>
        <dbReference type="Proteomes" id="UP001439008"/>
    </source>
</evidence>
<organism evidence="2 3">
    <name type="scientific">Bonamia ostreae</name>
    <dbReference type="NCBI Taxonomy" id="126728"/>
    <lineage>
        <taxon>Eukaryota</taxon>
        <taxon>Sar</taxon>
        <taxon>Rhizaria</taxon>
        <taxon>Endomyxa</taxon>
        <taxon>Ascetosporea</taxon>
        <taxon>Haplosporida</taxon>
        <taxon>Bonamia</taxon>
    </lineage>
</organism>